<proteinExistence type="predicted"/>
<gene>
    <name evidence="1" type="ORF">T11_10605</name>
</gene>
<reference evidence="1 2" key="1">
    <citation type="submission" date="2015-01" db="EMBL/GenBank/DDBJ databases">
        <title>Evolution of Trichinella species and genotypes.</title>
        <authorList>
            <person name="Korhonen P.K."/>
            <person name="Edoardo P."/>
            <person name="Giuseppe L.R."/>
            <person name="Gasser R.B."/>
        </authorList>
    </citation>
    <scope>NUCLEOTIDE SEQUENCE [LARGE SCALE GENOMIC DNA]</scope>
    <source>
        <strain evidence="1">ISS1029</strain>
    </source>
</reference>
<dbReference type="EMBL" id="JYDP01000552">
    <property type="protein sequence ID" value="KRZ00184.1"/>
    <property type="molecule type" value="Genomic_DNA"/>
</dbReference>
<keyword evidence="2" id="KW-1185">Reference proteome</keyword>
<sequence>MAHSRDVTERLLFSCRWGADKQIQQHCICAPSAHSLCVHIPLCIGSLSSLQLLFLVGLTLRRAVTHLGLSRYLEYILSSKVKIRK</sequence>
<evidence type="ECO:0000313" key="1">
    <source>
        <dbReference type="EMBL" id="KRZ00184.1"/>
    </source>
</evidence>
<organism evidence="1 2">
    <name type="scientific">Trichinella zimbabwensis</name>
    <dbReference type="NCBI Taxonomy" id="268475"/>
    <lineage>
        <taxon>Eukaryota</taxon>
        <taxon>Metazoa</taxon>
        <taxon>Ecdysozoa</taxon>
        <taxon>Nematoda</taxon>
        <taxon>Enoplea</taxon>
        <taxon>Dorylaimia</taxon>
        <taxon>Trichinellida</taxon>
        <taxon>Trichinellidae</taxon>
        <taxon>Trichinella</taxon>
    </lineage>
</organism>
<name>A0A0V1GP91_9BILA</name>
<comment type="caution">
    <text evidence="1">The sequence shown here is derived from an EMBL/GenBank/DDBJ whole genome shotgun (WGS) entry which is preliminary data.</text>
</comment>
<evidence type="ECO:0000313" key="2">
    <source>
        <dbReference type="Proteomes" id="UP000055024"/>
    </source>
</evidence>
<dbReference type="Proteomes" id="UP000055024">
    <property type="component" value="Unassembled WGS sequence"/>
</dbReference>
<dbReference type="AlphaFoldDB" id="A0A0V1GP91"/>
<accession>A0A0V1GP91</accession>
<protein>
    <submittedName>
        <fullName evidence="1">Uncharacterized protein</fullName>
    </submittedName>
</protein>